<keyword evidence="2" id="KW-1185">Reference proteome</keyword>
<evidence type="ECO:0000313" key="1">
    <source>
        <dbReference type="EMBL" id="GAB62208.1"/>
    </source>
</evidence>
<organism evidence="1 2">
    <name type="scientific">Candidatus Jettenia caeni</name>
    <dbReference type="NCBI Taxonomy" id="247490"/>
    <lineage>
        <taxon>Bacteria</taxon>
        <taxon>Pseudomonadati</taxon>
        <taxon>Planctomycetota</taxon>
        <taxon>Candidatus Brocadiia</taxon>
        <taxon>Candidatus Brocadiales</taxon>
        <taxon>Candidatus Brocadiaceae</taxon>
        <taxon>Candidatus Jettenia</taxon>
    </lineage>
</organism>
<sequence>MMNALEKGEIFDLEKGEKFDMFDQTNFSQEKILPSFPPFLNVSFFPPFFKGG</sequence>
<gene>
    <name evidence="1" type="ORF">KSU1_C0612</name>
</gene>
<dbReference type="AlphaFoldDB" id="I3IKG3"/>
<reference evidence="1 2" key="1">
    <citation type="journal article" date="2012" name="FEBS Lett.">
        <title>Anammox organism KSU-1 expresses a NirK-type copper-containing nitrite reductase instead of a NirS-type with cytochrome cd1.</title>
        <authorList>
            <person name="Hira D."/>
            <person name="Toh H."/>
            <person name="Migita C.T."/>
            <person name="Okubo H."/>
            <person name="Nishiyama T."/>
            <person name="Hattori M."/>
            <person name="Furukawa K."/>
            <person name="Fujii T."/>
        </authorList>
    </citation>
    <scope>NUCLEOTIDE SEQUENCE [LARGE SCALE GENOMIC DNA]</scope>
</reference>
<evidence type="ECO:0000313" key="2">
    <source>
        <dbReference type="Proteomes" id="UP000002985"/>
    </source>
</evidence>
<comment type="caution">
    <text evidence="1">The sequence shown here is derived from an EMBL/GenBank/DDBJ whole genome shotgun (WGS) entry which is preliminary data.</text>
</comment>
<dbReference type="EMBL" id="BAFH01000003">
    <property type="protein sequence ID" value="GAB62208.1"/>
    <property type="molecule type" value="Genomic_DNA"/>
</dbReference>
<protein>
    <submittedName>
        <fullName evidence="1">Uncharacterized protein</fullName>
    </submittedName>
</protein>
<name>I3IKG3_9BACT</name>
<proteinExistence type="predicted"/>
<accession>I3IKG3</accession>
<dbReference type="Proteomes" id="UP000002985">
    <property type="component" value="Unassembled WGS sequence"/>
</dbReference>